<proteinExistence type="predicted"/>
<keyword evidence="3" id="KW-1185">Reference proteome</keyword>
<name>A0ABY3MUP2_9GAMM</name>
<dbReference type="RefSeq" id="WP_101342735.1">
    <property type="nucleotide sequence ID" value="NZ_PJAI02000016.1"/>
</dbReference>
<evidence type="ECO:0000313" key="3">
    <source>
        <dbReference type="Proteomes" id="UP000815846"/>
    </source>
</evidence>
<feature type="region of interest" description="Disordered" evidence="1">
    <location>
        <begin position="91"/>
        <end position="120"/>
    </location>
</feature>
<gene>
    <name evidence="2" type="ORF">CWS31_013130</name>
</gene>
<comment type="caution">
    <text evidence="2">The sequence shown here is derived from an EMBL/GenBank/DDBJ whole genome shotgun (WGS) entry which is preliminary data.</text>
</comment>
<evidence type="ECO:0000256" key="1">
    <source>
        <dbReference type="SAM" id="MobiDB-lite"/>
    </source>
</evidence>
<sequence length="120" mass="13950">MRLLSYLYQLKISFINLLYSKTSLAAHYLKVDHLKVEHLKTDHVKAEPEQELQIELPHNLKLKCEIAAQKREFINNFSHWPITKAKKNIDPKDITTPTLGQDDKLPLNNPTKHTLTKNVV</sequence>
<organism evidence="2 3">
    <name type="scientific">Colwellia echini</name>
    <dbReference type="NCBI Taxonomy" id="1982103"/>
    <lineage>
        <taxon>Bacteria</taxon>
        <taxon>Pseudomonadati</taxon>
        <taxon>Pseudomonadota</taxon>
        <taxon>Gammaproteobacteria</taxon>
        <taxon>Alteromonadales</taxon>
        <taxon>Colwelliaceae</taxon>
        <taxon>Colwellia</taxon>
    </lineage>
</organism>
<dbReference type="EMBL" id="PJAI02000016">
    <property type="protein sequence ID" value="TYK64904.1"/>
    <property type="molecule type" value="Genomic_DNA"/>
</dbReference>
<reference evidence="2 3" key="1">
    <citation type="submission" date="2019-08" db="EMBL/GenBank/DDBJ databases">
        <title>Microbe sample from Colwellia echini.</title>
        <authorList>
            <person name="Christiansen L."/>
            <person name="Pathiraja D."/>
            <person name="Schultz-Johansen M."/>
            <person name="Choi I.-G."/>
            <person name="Stougaard P."/>
        </authorList>
    </citation>
    <scope>NUCLEOTIDE SEQUENCE [LARGE SCALE GENOMIC DNA]</scope>
    <source>
        <strain evidence="2 3">A3</strain>
    </source>
</reference>
<accession>A0ABY3MUP2</accession>
<evidence type="ECO:0000313" key="2">
    <source>
        <dbReference type="EMBL" id="TYK64904.1"/>
    </source>
</evidence>
<dbReference type="Proteomes" id="UP000815846">
    <property type="component" value="Unassembled WGS sequence"/>
</dbReference>
<protein>
    <submittedName>
        <fullName evidence="2">Uncharacterized protein</fullName>
    </submittedName>
</protein>
<feature type="compositionally biased region" description="Polar residues" evidence="1">
    <location>
        <begin position="108"/>
        <end position="120"/>
    </location>
</feature>